<gene>
    <name evidence="1" type="ORF">SAMN05421507_103242</name>
</gene>
<dbReference type="OrthoDB" id="3430612at2"/>
<dbReference type="Proteomes" id="UP000199691">
    <property type="component" value="Unassembled WGS sequence"/>
</dbReference>
<sequence length="83" mass="8399">MPVPVQDLKRLLGSTRPDAALVLVEGDYVVAGGEDLDGDALRGALTVVTKDDLVERVGAGPVSDRALEEAAAALSSAVDNLGG</sequence>
<proteinExistence type="predicted"/>
<dbReference type="EMBL" id="FNIX01000003">
    <property type="protein sequence ID" value="SDO65063.1"/>
    <property type="molecule type" value="Genomic_DNA"/>
</dbReference>
<protein>
    <submittedName>
        <fullName evidence="1">Uncharacterized protein</fullName>
    </submittedName>
</protein>
<dbReference type="RefSeq" id="WP_090096971.1">
    <property type="nucleotide sequence ID" value="NZ_FNIX01000003.1"/>
</dbReference>
<name>A0A1H0LAN8_9PSEU</name>
<reference evidence="2" key="1">
    <citation type="submission" date="2016-10" db="EMBL/GenBank/DDBJ databases">
        <authorList>
            <person name="Varghese N."/>
            <person name="Submissions S."/>
        </authorList>
    </citation>
    <scope>NUCLEOTIDE SEQUENCE [LARGE SCALE GENOMIC DNA]</scope>
    <source>
        <strain evidence="2">CGMCC 4.6609</strain>
    </source>
</reference>
<organism evidence="1 2">
    <name type="scientific">Lentzea jiangxiensis</name>
    <dbReference type="NCBI Taxonomy" id="641025"/>
    <lineage>
        <taxon>Bacteria</taxon>
        <taxon>Bacillati</taxon>
        <taxon>Actinomycetota</taxon>
        <taxon>Actinomycetes</taxon>
        <taxon>Pseudonocardiales</taxon>
        <taxon>Pseudonocardiaceae</taxon>
        <taxon>Lentzea</taxon>
    </lineage>
</organism>
<dbReference type="STRING" id="641025.SAMN05421507_103242"/>
<accession>A0A1H0LAN8</accession>
<evidence type="ECO:0000313" key="1">
    <source>
        <dbReference type="EMBL" id="SDO65063.1"/>
    </source>
</evidence>
<evidence type="ECO:0000313" key="2">
    <source>
        <dbReference type="Proteomes" id="UP000199691"/>
    </source>
</evidence>
<keyword evidence="2" id="KW-1185">Reference proteome</keyword>
<dbReference type="AlphaFoldDB" id="A0A1H0LAN8"/>